<dbReference type="Proteomes" id="UP001221757">
    <property type="component" value="Unassembled WGS sequence"/>
</dbReference>
<organism evidence="2 3">
    <name type="scientific">Mycena rosella</name>
    <name type="common">Pink bonnet</name>
    <name type="synonym">Agaricus rosellus</name>
    <dbReference type="NCBI Taxonomy" id="1033263"/>
    <lineage>
        <taxon>Eukaryota</taxon>
        <taxon>Fungi</taxon>
        <taxon>Dikarya</taxon>
        <taxon>Basidiomycota</taxon>
        <taxon>Agaricomycotina</taxon>
        <taxon>Agaricomycetes</taxon>
        <taxon>Agaricomycetidae</taxon>
        <taxon>Agaricales</taxon>
        <taxon>Marasmiineae</taxon>
        <taxon>Mycenaceae</taxon>
        <taxon>Mycena</taxon>
    </lineage>
</organism>
<keyword evidence="3" id="KW-1185">Reference proteome</keyword>
<evidence type="ECO:0008006" key="4">
    <source>
        <dbReference type="Google" id="ProtNLM"/>
    </source>
</evidence>
<evidence type="ECO:0000313" key="3">
    <source>
        <dbReference type="Proteomes" id="UP001221757"/>
    </source>
</evidence>
<dbReference type="AlphaFoldDB" id="A0AAD7M8C1"/>
<comment type="caution">
    <text evidence="2">The sequence shown here is derived from an EMBL/GenBank/DDBJ whole genome shotgun (WGS) entry which is preliminary data.</text>
</comment>
<name>A0AAD7M8C1_MYCRO</name>
<gene>
    <name evidence="2" type="ORF">B0H17DRAFT_920203</name>
</gene>
<sequence>MQFHTAHFHAHPGPPPGFHGAPAPASAHPGNPAGAPPQEWAPPPAPGPTLRDRIERREREAGLRCCDASCGVGPSDEDPFVEVREAARRVVPLGCGHSFHPACLVSAQRVRGGWREPVLGGAEGEGKEGEVEVVCSLCRAEGHVPQAEWLAGCILPLD</sequence>
<dbReference type="EMBL" id="JARKIE010000008">
    <property type="protein sequence ID" value="KAJ7705347.1"/>
    <property type="molecule type" value="Genomic_DNA"/>
</dbReference>
<reference evidence="2" key="1">
    <citation type="submission" date="2023-03" db="EMBL/GenBank/DDBJ databases">
        <title>Massive genome expansion in bonnet fungi (Mycena s.s.) driven by repeated elements and novel gene families across ecological guilds.</title>
        <authorList>
            <consortium name="Lawrence Berkeley National Laboratory"/>
            <person name="Harder C.B."/>
            <person name="Miyauchi S."/>
            <person name="Viragh M."/>
            <person name="Kuo A."/>
            <person name="Thoen E."/>
            <person name="Andreopoulos B."/>
            <person name="Lu D."/>
            <person name="Skrede I."/>
            <person name="Drula E."/>
            <person name="Henrissat B."/>
            <person name="Morin E."/>
            <person name="Kohler A."/>
            <person name="Barry K."/>
            <person name="LaButti K."/>
            <person name="Morin E."/>
            <person name="Salamov A."/>
            <person name="Lipzen A."/>
            <person name="Mereny Z."/>
            <person name="Hegedus B."/>
            <person name="Baldrian P."/>
            <person name="Stursova M."/>
            <person name="Weitz H."/>
            <person name="Taylor A."/>
            <person name="Grigoriev I.V."/>
            <person name="Nagy L.G."/>
            <person name="Martin F."/>
            <person name="Kauserud H."/>
        </authorList>
    </citation>
    <scope>NUCLEOTIDE SEQUENCE</scope>
    <source>
        <strain evidence="2">CBHHK067</strain>
    </source>
</reference>
<protein>
    <recommendedName>
        <fullName evidence="4">RING-type domain-containing protein</fullName>
    </recommendedName>
</protein>
<feature type="compositionally biased region" description="Basic residues" evidence="1">
    <location>
        <begin position="1"/>
        <end position="10"/>
    </location>
</feature>
<feature type="region of interest" description="Disordered" evidence="1">
    <location>
        <begin position="1"/>
        <end position="56"/>
    </location>
</feature>
<proteinExistence type="predicted"/>
<feature type="compositionally biased region" description="Low complexity" evidence="1">
    <location>
        <begin position="18"/>
        <end position="38"/>
    </location>
</feature>
<accession>A0AAD7M8C1</accession>
<evidence type="ECO:0000256" key="1">
    <source>
        <dbReference type="SAM" id="MobiDB-lite"/>
    </source>
</evidence>
<evidence type="ECO:0000313" key="2">
    <source>
        <dbReference type="EMBL" id="KAJ7705347.1"/>
    </source>
</evidence>